<dbReference type="PANTHER" id="PTHR30461:SF23">
    <property type="entry name" value="DNA RECOMBINASE-RELATED"/>
    <property type="match status" value="1"/>
</dbReference>
<dbReference type="SMART" id="SM00857">
    <property type="entry name" value="Resolvase"/>
    <property type="match status" value="1"/>
</dbReference>
<feature type="active site" description="O-(5'-phospho-DNA)-serine intermediate" evidence="4 5">
    <location>
        <position position="11"/>
    </location>
</feature>
<dbReference type="PANTHER" id="PTHR30461">
    <property type="entry name" value="DNA-INVERTASE FROM LAMBDOID PROPHAGE"/>
    <property type="match status" value="1"/>
</dbReference>
<accession>A0AA87AU45</accession>
<dbReference type="InterPro" id="IPR006119">
    <property type="entry name" value="Resolv_N"/>
</dbReference>
<dbReference type="AlphaFoldDB" id="A0AA87AU45"/>
<dbReference type="InterPro" id="IPR006118">
    <property type="entry name" value="Recombinase_CS"/>
</dbReference>
<evidence type="ECO:0000256" key="6">
    <source>
        <dbReference type="SAM" id="Coils"/>
    </source>
</evidence>
<keyword evidence="6" id="KW-0175">Coiled coil</keyword>
<organism evidence="9 10">
    <name type="scientific">Gemella haemolysans M341</name>
    <dbReference type="NCBI Taxonomy" id="562981"/>
    <lineage>
        <taxon>Bacteria</taxon>
        <taxon>Bacillati</taxon>
        <taxon>Bacillota</taxon>
        <taxon>Bacilli</taxon>
        <taxon>Bacillales</taxon>
        <taxon>Gemellaceae</taxon>
        <taxon>Gemella</taxon>
    </lineage>
</organism>
<feature type="domain" description="Recombinase" evidence="8">
    <location>
        <begin position="156"/>
        <end position="258"/>
    </location>
</feature>
<dbReference type="RefSeq" id="WP_003147112.1">
    <property type="nucleotide sequence ID" value="NZ_GL883583.1"/>
</dbReference>
<evidence type="ECO:0000259" key="7">
    <source>
        <dbReference type="PROSITE" id="PS51736"/>
    </source>
</evidence>
<dbReference type="Gene3D" id="3.90.1750.20">
    <property type="entry name" value="Putative Large Serine Recombinase, Chain B, Domain 2"/>
    <property type="match status" value="1"/>
</dbReference>
<reference evidence="9 10" key="1">
    <citation type="submission" date="2011-03" db="EMBL/GenBank/DDBJ databases">
        <title>The Genome Sequence of Gemella haemolysans M341.</title>
        <authorList>
            <consortium name="The Broad Institute Genome Sequencing Platform"/>
            <consortium name="The Broad Institute Genome Sequencing Center for Infectious Disease"/>
            <person name="Earl A."/>
            <person name="Ward D."/>
            <person name="Feldgarden M."/>
            <person name="Gevers D."/>
            <person name="Sibley C.D."/>
            <person name="Field T.R."/>
            <person name="Grinwis M."/>
            <person name="Eshaghurshan C.S."/>
            <person name="Surette M.G."/>
            <person name="Young S.K."/>
            <person name="Zeng Q."/>
            <person name="Gargeya S."/>
            <person name="Fitzgerald M."/>
            <person name="Haas B."/>
            <person name="Abouelleil A."/>
            <person name="Alvarado L."/>
            <person name="Arachchi H.M."/>
            <person name="Berlin A."/>
            <person name="Brown A."/>
            <person name="Chapman S.B."/>
            <person name="Chen Z."/>
            <person name="Dunbar C."/>
            <person name="Freedman E."/>
            <person name="Gearin G."/>
            <person name="Gellesch M."/>
            <person name="Goldberg J."/>
            <person name="Griggs A."/>
            <person name="Gujja S."/>
            <person name="Heilman E.R."/>
            <person name="Heiman D."/>
            <person name="Howarth C."/>
            <person name="Larson L."/>
            <person name="Lui A."/>
            <person name="MacDonald P.J.P."/>
            <person name="Mehta T."/>
            <person name="Montmayeur A."/>
            <person name="Murphy C."/>
            <person name="Neiman D."/>
            <person name="Pearson M."/>
            <person name="Priest M."/>
            <person name="Roberts A."/>
            <person name="Saif S."/>
            <person name="Shea T."/>
            <person name="Shenoy N."/>
            <person name="Sisk P."/>
            <person name="Stolte C."/>
            <person name="Sykes S."/>
            <person name="White J."/>
            <person name="Yandava C."/>
            <person name="Wortman J."/>
            <person name="Nusbaum C."/>
            <person name="Birren B."/>
        </authorList>
    </citation>
    <scope>NUCLEOTIDE SEQUENCE [LARGE SCALE GENOMIC DNA]</scope>
    <source>
        <strain evidence="9 10">M341</strain>
    </source>
</reference>
<dbReference type="GO" id="GO:0003677">
    <property type="term" value="F:DNA binding"/>
    <property type="evidence" value="ECO:0007669"/>
    <property type="project" value="UniProtKB-KW"/>
</dbReference>
<evidence type="ECO:0000256" key="5">
    <source>
        <dbReference type="PROSITE-ProRule" id="PRU10137"/>
    </source>
</evidence>
<dbReference type="Pfam" id="PF07508">
    <property type="entry name" value="Recombinase"/>
    <property type="match status" value="1"/>
</dbReference>
<evidence type="ECO:0000256" key="3">
    <source>
        <dbReference type="ARBA" id="ARBA00023172"/>
    </source>
</evidence>
<dbReference type="GO" id="GO:0000150">
    <property type="term" value="F:DNA strand exchange activity"/>
    <property type="evidence" value="ECO:0007669"/>
    <property type="project" value="InterPro"/>
</dbReference>
<evidence type="ECO:0000256" key="1">
    <source>
        <dbReference type="ARBA" id="ARBA00022908"/>
    </source>
</evidence>
<proteinExistence type="predicted"/>
<dbReference type="PROSITE" id="PS00397">
    <property type="entry name" value="RECOMBINASES_1"/>
    <property type="match status" value="1"/>
</dbReference>
<sequence length="462" mass="53851">MQRVAIYARVSTQEQAENGNSLEFQIDKLKAYCQLHEYKVVGEYVDAGVSGAKADRPALNKLKKDIDKIDVVLIYKLDRLSRSIKDTMNLIEDLFKPNNVNLISLSENFDTSQAMGMATIGMLSTFAQLERETIKERMMAGKQQALKNGKFLAMAPFGYRKKDGQLIKDERTKDCVEFIFKKMLEGKSLNEMVKLLEANGFDGIKKWEQAFIGRLVKSIVYCGHMETMGVLVKNTHEPYITDNERQQIINMLTERKSHSSKSGRNKIPALFRGLISCPCCHRRLTYSRKQRKSGIKILFYKCNFCMLQGKNFSISEGNFEKIFLKYLKYDFKVKFEQKEIEKKDYSKILDNLESKKFKLQKAWLNELLTDEELERLQNEVNEQIELIKKEENEYNTIVENSKKQNNISDLMVNFEKLYSVMDIEEKIEFLNTIIKTIKVNVTATKVKTQRRYIFNIVDIIFK</sequence>
<dbReference type="InterPro" id="IPR038109">
    <property type="entry name" value="DNA_bind_recomb_sf"/>
</dbReference>
<dbReference type="InterPro" id="IPR050639">
    <property type="entry name" value="SSR_resolvase"/>
</dbReference>
<evidence type="ECO:0000313" key="9">
    <source>
        <dbReference type="EMBL" id="EGF88499.1"/>
    </source>
</evidence>
<dbReference type="CDD" id="cd03768">
    <property type="entry name" value="SR_ResInv"/>
    <property type="match status" value="1"/>
</dbReference>
<dbReference type="SUPFAM" id="SSF53041">
    <property type="entry name" value="Resolvase-like"/>
    <property type="match status" value="1"/>
</dbReference>
<protein>
    <recommendedName>
        <fullName evidence="11">Resolvase, N-terminal domain protein</fullName>
    </recommendedName>
</protein>
<evidence type="ECO:0008006" key="11">
    <source>
        <dbReference type="Google" id="ProtNLM"/>
    </source>
</evidence>
<evidence type="ECO:0000256" key="2">
    <source>
        <dbReference type="ARBA" id="ARBA00023125"/>
    </source>
</evidence>
<comment type="caution">
    <text evidence="9">The sequence shown here is derived from an EMBL/GenBank/DDBJ whole genome shotgun (WGS) entry which is preliminary data.</text>
</comment>
<keyword evidence="1" id="KW-0229">DNA integration</keyword>
<dbReference type="EMBL" id="ACRO01000015">
    <property type="protein sequence ID" value="EGF88499.1"/>
    <property type="molecule type" value="Genomic_DNA"/>
</dbReference>
<evidence type="ECO:0000256" key="4">
    <source>
        <dbReference type="PIRSR" id="PIRSR606118-50"/>
    </source>
</evidence>
<evidence type="ECO:0000259" key="8">
    <source>
        <dbReference type="PROSITE" id="PS51737"/>
    </source>
</evidence>
<dbReference type="Pfam" id="PF00239">
    <property type="entry name" value="Resolvase"/>
    <property type="match status" value="1"/>
</dbReference>
<dbReference type="Proteomes" id="UP000004773">
    <property type="component" value="Unassembled WGS sequence"/>
</dbReference>
<dbReference type="InterPro" id="IPR011109">
    <property type="entry name" value="DNA_bind_recombinase_dom"/>
</dbReference>
<keyword evidence="3" id="KW-0233">DNA recombination</keyword>
<name>A0AA87AU45_9BACL</name>
<feature type="coiled-coil region" evidence="6">
    <location>
        <begin position="335"/>
        <end position="400"/>
    </location>
</feature>
<evidence type="ECO:0000313" key="10">
    <source>
        <dbReference type="Proteomes" id="UP000004773"/>
    </source>
</evidence>
<dbReference type="GO" id="GO:0015074">
    <property type="term" value="P:DNA integration"/>
    <property type="evidence" value="ECO:0007669"/>
    <property type="project" value="UniProtKB-KW"/>
</dbReference>
<dbReference type="PROSITE" id="PS51737">
    <property type="entry name" value="RECOMBINASE_DNA_BIND"/>
    <property type="match status" value="1"/>
</dbReference>
<gene>
    <name evidence="9" type="ORF">HMPREF0428_01017</name>
</gene>
<keyword evidence="2" id="KW-0238">DNA-binding</keyword>
<dbReference type="Gene3D" id="3.40.50.1390">
    <property type="entry name" value="Resolvase, N-terminal catalytic domain"/>
    <property type="match status" value="1"/>
</dbReference>
<dbReference type="PROSITE" id="PS51736">
    <property type="entry name" value="RECOMBINASES_3"/>
    <property type="match status" value="1"/>
</dbReference>
<dbReference type="InterPro" id="IPR036162">
    <property type="entry name" value="Resolvase-like_N_sf"/>
</dbReference>
<feature type="domain" description="Resolvase/invertase-type recombinase catalytic" evidence="7">
    <location>
        <begin position="3"/>
        <end position="149"/>
    </location>
</feature>